<dbReference type="GO" id="GO:0044614">
    <property type="term" value="C:nuclear pore cytoplasmic filaments"/>
    <property type="evidence" value="ECO:0007669"/>
    <property type="project" value="TreeGrafter"/>
</dbReference>
<keyword evidence="13" id="KW-1185">Reference proteome</keyword>
<keyword evidence="4" id="KW-0509">mRNA transport</keyword>
<keyword evidence="6" id="KW-0811">Translocation</keyword>
<feature type="region of interest" description="Disordered" evidence="11">
    <location>
        <begin position="123"/>
        <end position="251"/>
    </location>
</feature>
<evidence type="ECO:0000256" key="6">
    <source>
        <dbReference type="ARBA" id="ARBA00023010"/>
    </source>
</evidence>
<feature type="compositionally biased region" description="Basic and acidic residues" evidence="11">
    <location>
        <begin position="123"/>
        <end position="140"/>
    </location>
</feature>
<evidence type="ECO:0000256" key="8">
    <source>
        <dbReference type="ARBA" id="ARBA00023242"/>
    </source>
</evidence>
<evidence type="ECO:0000256" key="11">
    <source>
        <dbReference type="SAM" id="MobiDB-lite"/>
    </source>
</evidence>
<dbReference type="InterPro" id="IPR012476">
    <property type="entry name" value="GLE1"/>
</dbReference>
<feature type="compositionally biased region" description="Low complexity" evidence="11">
    <location>
        <begin position="1"/>
        <end position="31"/>
    </location>
</feature>
<evidence type="ECO:0000313" key="12">
    <source>
        <dbReference type="EMBL" id="KAF2131698.1"/>
    </source>
</evidence>
<feature type="compositionally biased region" description="Low complexity" evidence="11">
    <location>
        <begin position="201"/>
        <end position="236"/>
    </location>
</feature>
<dbReference type="GO" id="GO:0000822">
    <property type="term" value="F:inositol hexakisphosphate binding"/>
    <property type="evidence" value="ECO:0007669"/>
    <property type="project" value="TreeGrafter"/>
</dbReference>
<dbReference type="GO" id="GO:0015031">
    <property type="term" value="P:protein transport"/>
    <property type="evidence" value="ECO:0007669"/>
    <property type="project" value="UniProtKB-KW"/>
</dbReference>
<evidence type="ECO:0000256" key="2">
    <source>
        <dbReference type="ARBA" id="ARBA00011056"/>
    </source>
</evidence>
<sequence>MPARSGTSSSSMHTSTSFSSSLAGSSPSRQSPSRHVRSPRGSLIQDPYDSPSRQLALEFNLRLSISDRDFNARLDQAAAERAKVHEEQLAKAAHEHQRVLRGAELELQRIALEEEQAKLRRADAQQKEVDRLQQEKAHHEAHVRRQQLEAKQREEEAARQAAEHQKRLHEAEARLRAQKDQEAAAERQRREKENTDRQAKETAAAAEHARAQQAVQHQQQQQQQPPTQVVSAVAPTPVAPSAPPASTPASASSINTIHAKYLELHTRMKAFRVAFQDKHKQKGQPLKEAVGNARRNIRLRLGQITTDRKDSVAAIKRLREECFNVALETPGPMIDIRHFIVSHEIPPLANEAEAQYPAFLLYVWICFEKSVLKQFEKEAANEDGRIIQEIGLIAASLLGDQRYMWKGLPLTDIILAKFHRLCPILFGIRGTMDTAEGRLRLGWMPIDKSPATTENYSQRMRGLGAGYASLSLRSFAAKAPAVPISEYWRAIVSICNTRAEDLWPGHFALLGGLIRDYYKKFFQFYGVQARGVLRRATVDLPARAPDRCKDAAGTVAVLPVGWKKDGISLD</sequence>
<dbReference type="PANTHER" id="PTHR12960:SF0">
    <property type="entry name" value="MRNA EXPORT FACTOR GLE1"/>
    <property type="match status" value="1"/>
</dbReference>
<dbReference type="Pfam" id="PF07817">
    <property type="entry name" value="GLE1"/>
    <property type="match status" value="1"/>
</dbReference>
<feature type="compositionally biased region" description="Pro residues" evidence="11">
    <location>
        <begin position="237"/>
        <end position="246"/>
    </location>
</feature>
<reference evidence="12" key="1">
    <citation type="journal article" date="2020" name="Stud. Mycol.">
        <title>101 Dothideomycetes genomes: a test case for predicting lifestyles and emergence of pathogens.</title>
        <authorList>
            <person name="Haridas S."/>
            <person name="Albert R."/>
            <person name="Binder M."/>
            <person name="Bloem J."/>
            <person name="Labutti K."/>
            <person name="Salamov A."/>
            <person name="Andreopoulos B."/>
            <person name="Baker S."/>
            <person name="Barry K."/>
            <person name="Bills G."/>
            <person name="Bluhm B."/>
            <person name="Cannon C."/>
            <person name="Castanera R."/>
            <person name="Culley D."/>
            <person name="Daum C."/>
            <person name="Ezra D."/>
            <person name="Gonzalez J."/>
            <person name="Henrissat B."/>
            <person name="Kuo A."/>
            <person name="Liang C."/>
            <person name="Lipzen A."/>
            <person name="Lutzoni F."/>
            <person name="Magnuson J."/>
            <person name="Mondo S."/>
            <person name="Nolan M."/>
            <person name="Ohm R."/>
            <person name="Pangilinan J."/>
            <person name="Park H.-J."/>
            <person name="Ramirez L."/>
            <person name="Alfaro M."/>
            <person name="Sun H."/>
            <person name="Tritt A."/>
            <person name="Yoshinaga Y."/>
            <person name="Zwiers L.-H."/>
            <person name="Turgeon B."/>
            <person name="Goodwin S."/>
            <person name="Spatafora J."/>
            <person name="Crous P."/>
            <person name="Grigoriev I."/>
        </authorList>
    </citation>
    <scope>NUCLEOTIDE SEQUENCE</scope>
    <source>
        <strain evidence="12">CBS 119687</strain>
    </source>
</reference>
<comment type="subcellular location">
    <subcellularLocation>
        <location evidence="1">Nucleus</location>
        <location evidence="1">Nuclear pore complex</location>
    </subcellularLocation>
</comment>
<dbReference type="Proteomes" id="UP000799771">
    <property type="component" value="Unassembled WGS sequence"/>
</dbReference>
<keyword evidence="3" id="KW-0813">Transport</keyword>
<dbReference type="OrthoDB" id="420884at2759"/>
<evidence type="ECO:0000256" key="10">
    <source>
        <dbReference type="ARBA" id="ARBA00029983"/>
    </source>
</evidence>
<evidence type="ECO:0000256" key="4">
    <source>
        <dbReference type="ARBA" id="ARBA00022816"/>
    </source>
</evidence>
<dbReference type="PANTHER" id="PTHR12960">
    <property type="entry name" value="GLE-1-RELATED"/>
    <property type="match status" value="1"/>
</dbReference>
<dbReference type="GO" id="GO:0016973">
    <property type="term" value="P:poly(A)+ mRNA export from nucleus"/>
    <property type="evidence" value="ECO:0007669"/>
    <property type="project" value="InterPro"/>
</dbReference>
<dbReference type="InterPro" id="IPR038506">
    <property type="entry name" value="GLE1-like_sf"/>
</dbReference>
<keyword evidence="8" id="KW-0539">Nucleus</keyword>
<comment type="similarity">
    <text evidence="2">Belongs to the GLE1 family.</text>
</comment>
<gene>
    <name evidence="12" type="ORF">P153DRAFT_365269</name>
</gene>
<dbReference type="AlphaFoldDB" id="A0A6A6AKQ2"/>
<keyword evidence="7" id="KW-0906">Nuclear pore complex</keyword>
<organism evidence="12 13">
    <name type="scientific">Dothidotthia symphoricarpi CBS 119687</name>
    <dbReference type="NCBI Taxonomy" id="1392245"/>
    <lineage>
        <taxon>Eukaryota</taxon>
        <taxon>Fungi</taxon>
        <taxon>Dikarya</taxon>
        <taxon>Ascomycota</taxon>
        <taxon>Pezizomycotina</taxon>
        <taxon>Dothideomycetes</taxon>
        <taxon>Pleosporomycetidae</taxon>
        <taxon>Pleosporales</taxon>
        <taxon>Dothidotthiaceae</taxon>
        <taxon>Dothidotthia</taxon>
    </lineage>
</organism>
<dbReference type="Gene3D" id="1.25.40.510">
    <property type="entry name" value="GLE1-like"/>
    <property type="match status" value="1"/>
</dbReference>
<feature type="region of interest" description="Disordered" evidence="11">
    <location>
        <begin position="1"/>
        <end position="51"/>
    </location>
</feature>
<protein>
    <recommendedName>
        <fullName evidence="9">mRNA export factor GLE1</fullName>
    </recommendedName>
    <alternativeName>
        <fullName evidence="10">Nucleoporin GLE1</fullName>
    </alternativeName>
</protein>
<evidence type="ECO:0000313" key="13">
    <source>
        <dbReference type="Proteomes" id="UP000799771"/>
    </source>
</evidence>
<feature type="compositionally biased region" description="Basic and acidic residues" evidence="11">
    <location>
        <begin position="146"/>
        <end position="200"/>
    </location>
</feature>
<dbReference type="RefSeq" id="XP_033526085.1">
    <property type="nucleotide sequence ID" value="XM_033667793.1"/>
</dbReference>
<dbReference type="GO" id="GO:0005543">
    <property type="term" value="F:phospholipid binding"/>
    <property type="evidence" value="ECO:0007669"/>
    <property type="project" value="TreeGrafter"/>
</dbReference>
<evidence type="ECO:0000256" key="7">
    <source>
        <dbReference type="ARBA" id="ARBA00023132"/>
    </source>
</evidence>
<evidence type="ECO:0000256" key="1">
    <source>
        <dbReference type="ARBA" id="ARBA00004567"/>
    </source>
</evidence>
<evidence type="ECO:0000256" key="3">
    <source>
        <dbReference type="ARBA" id="ARBA00022448"/>
    </source>
</evidence>
<dbReference type="GO" id="GO:0005737">
    <property type="term" value="C:cytoplasm"/>
    <property type="evidence" value="ECO:0007669"/>
    <property type="project" value="TreeGrafter"/>
</dbReference>
<proteinExistence type="inferred from homology"/>
<evidence type="ECO:0000256" key="9">
    <source>
        <dbReference type="ARBA" id="ARBA00026227"/>
    </source>
</evidence>
<dbReference type="EMBL" id="ML977502">
    <property type="protein sequence ID" value="KAF2131698.1"/>
    <property type="molecule type" value="Genomic_DNA"/>
</dbReference>
<accession>A0A6A6AKQ2</accession>
<dbReference type="GO" id="GO:0031369">
    <property type="term" value="F:translation initiation factor binding"/>
    <property type="evidence" value="ECO:0007669"/>
    <property type="project" value="TreeGrafter"/>
</dbReference>
<dbReference type="GeneID" id="54408225"/>
<name>A0A6A6AKQ2_9PLEO</name>
<evidence type="ECO:0000256" key="5">
    <source>
        <dbReference type="ARBA" id="ARBA00022927"/>
    </source>
</evidence>
<keyword evidence="5" id="KW-0653">Protein transport</keyword>